<reference evidence="3" key="1">
    <citation type="submission" date="2018-04" db="EMBL/GenBank/DDBJ databases">
        <title>Complete genome of Antarctic heterotrophic bacterium Hymenobacter nivis.</title>
        <authorList>
            <person name="Terashima M."/>
        </authorList>
    </citation>
    <scope>NUCLEOTIDE SEQUENCE [LARGE SCALE GENOMIC DNA]</scope>
    <source>
        <strain evidence="3">NBRC 111535</strain>
    </source>
</reference>
<evidence type="ECO:0000256" key="1">
    <source>
        <dbReference type="SAM" id="Phobius"/>
    </source>
</evidence>
<name>A0A2Z3GJ30_9BACT</name>
<feature type="transmembrane region" description="Helical" evidence="1">
    <location>
        <begin position="204"/>
        <end position="224"/>
    </location>
</feature>
<feature type="transmembrane region" description="Helical" evidence="1">
    <location>
        <begin position="39"/>
        <end position="54"/>
    </location>
</feature>
<feature type="transmembrane region" description="Helical" evidence="1">
    <location>
        <begin position="75"/>
        <end position="94"/>
    </location>
</feature>
<feature type="transmembrane region" description="Helical" evidence="1">
    <location>
        <begin position="166"/>
        <end position="183"/>
    </location>
</feature>
<feature type="transmembrane region" description="Helical" evidence="1">
    <location>
        <begin position="100"/>
        <end position="120"/>
    </location>
</feature>
<keyword evidence="1" id="KW-0812">Transmembrane</keyword>
<evidence type="ECO:0000313" key="3">
    <source>
        <dbReference type="Proteomes" id="UP000245999"/>
    </source>
</evidence>
<keyword evidence="1" id="KW-0472">Membrane</keyword>
<keyword evidence="1" id="KW-1133">Transmembrane helix</keyword>
<evidence type="ECO:0000313" key="2">
    <source>
        <dbReference type="EMBL" id="AWM31942.1"/>
    </source>
</evidence>
<feature type="transmembrane region" description="Helical" evidence="1">
    <location>
        <begin position="265"/>
        <end position="286"/>
    </location>
</feature>
<dbReference type="KEGG" id="hnv:DDQ68_03530"/>
<dbReference type="OrthoDB" id="884510at2"/>
<accession>A0A2Z3GJ30</accession>
<feature type="transmembrane region" description="Helical" evidence="1">
    <location>
        <begin position="230"/>
        <end position="253"/>
    </location>
</feature>
<sequence>MGRQLREVGWVRWALLLPFLLALAVQVLRTATPHPWGRWALPIGWALFVVLPLHRQRPDWRFLAAAAPAFRPWLAAEYALLTVPLVVGMAALGAPGPAALALGLAAAVAAAGPAQEIFSAQARRRSWFRSAAFEWVSGLRAGRVVWAWPVLLAGAGWWRATPVGPVAALAAWLLVVASCYGTPEPAPMLLLGARTPGQWLRQRLGWGLGYTLLTAIPFLGLMAVGPAGPVGALVAGAAGLGLVALMIFAKYAFYPSGFQIRFSQGLLGLCLLYPWLLPLVAAVLPWQSHRRLRDVLGAQLKAEKMPNQVALIGRPEESSATASLYDGVGQR</sequence>
<organism evidence="2 3">
    <name type="scientific">Hymenobacter nivis</name>
    <dbReference type="NCBI Taxonomy" id="1850093"/>
    <lineage>
        <taxon>Bacteria</taxon>
        <taxon>Pseudomonadati</taxon>
        <taxon>Bacteroidota</taxon>
        <taxon>Cytophagia</taxon>
        <taxon>Cytophagales</taxon>
        <taxon>Hymenobacteraceae</taxon>
        <taxon>Hymenobacter</taxon>
    </lineage>
</organism>
<proteinExistence type="predicted"/>
<protein>
    <submittedName>
        <fullName evidence="2">Uncharacterized protein</fullName>
    </submittedName>
</protein>
<dbReference type="AlphaFoldDB" id="A0A2Z3GJ30"/>
<dbReference type="EMBL" id="CP029145">
    <property type="protein sequence ID" value="AWM31942.1"/>
    <property type="molecule type" value="Genomic_DNA"/>
</dbReference>
<gene>
    <name evidence="2" type="ORF">DDQ68_03530</name>
</gene>
<feature type="transmembrane region" description="Helical" evidence="1">
    <location>
        <begin position="141"/>
        <end position="160"/>
    </location>
</feature>
<dbReference type="Proteomes" id="UP000245999">
    <property type="component" value="Chromosome"/>
</dbReference>
<keyword evidence="3" id="KW-1185">Reference proteome</keyword>